<reference evidence="3 4" key="1">
    <citation type="submission" date="2019-03" db="EMBL/GenBank/DDBJ databases">
        <title>Single cell metagenomics reveals metabolic interactions within the superorganism composed of flagellate Streblomastix strix and complex community of Bacteroidetes bacteria on its surface.</title>
        <authorList>
            <person name="Treitli S.C."/>
            <person name="Kolisko M."/>
            <person name="Husnik F."/>
            <person name="Keeling P."/>
            <person name="Hampl V."/>
        </authorList>
    </citation>
    <scope>NUCLEOTIDE SEQUENCE [LARGE SCALE GENOMIC DNA]</scope>
    <source>
        <strain evidence="3">St1</strain>
    </source>
</reference>
<protein>
    <recommendedName>
        <fullName evidence="5">Dihydrofolate reductase</fullName>
    </recommendedName>
</protein>
<evidence type="ECO:0000256" key="1">
    <source>
        <dbReference type="ARBA" id="ARBA00022723"/>
    </source>
</evidence>
<dbReference type="Gene3D" id="3.30.540.30">
    <property type="match status" value="2"/>
</dbReference>
<evidence type="ECO:0000313" key="3">
    <source>
        <dbReference type="EMBL" id="KAA6301036.1"/>
    </source>
</evidence>
<dbReference type="GO" id="GO:0016787">
    <property type="term" value="F:hydrolase activity"/>
    <property type="evidence" value="ECO:0007669"/>
    <property type="project" value="UniProtKB-KW"/>
</dbReference>
<keyword evidence="2" id="KW-0378">Hydrolase</keyword>
<dbReference type="PANTHER" id="PTHR23422:SF11">
    <property type="entry name" value="DIPEPTIDYL PEPTIDASE 3"/>
    <property type="match status" value="1"/>
</dbReference>
<dbReference type="PANTHER" id="PTHR23422">
    <property type="entry name" value="DIPEPTIDYL PEPTIDASE III-RELATED"/>
    <property type="match status" value="1"/>
</dbReference>
<evidence type="ECO:0000256" key="2">
    <source>
        <dbReference type="ARBA" id="ARBA00022801"/>
    </source>
</evidence>
<dbReference type="InterPro" id="IPR039461">
    <property type="entry name" value="Peptidase_M49"/>
</dbReference>
<evidence type="ECO:0008006" key="5">
    <source>
        <dbReference type="Google" id="ProtNLM"/>
    </source>
</evidence>
<gene>
    <name evidence="3" type="ORF">EZS26_002817</name>
</gene>
<dbReference type="AlphaFoldDB" id="A0A5M8NW14"/>
<keyword evidence="1" id="KW-0479">Metal-binding</keyword>
<dbReference type="EMBL" id="SNRX01000032">
    <property type="protein sequence ID" value="KAA6301036.1"/>
    <property type="molecule type" value="Genomic_DNA"/>
</dbReference>
<name>A0A5M8NW14_9BACT</name>
<comment type="caution">
    <text evidence="3">The sequence shown here is derived from an EMBL/GenBank/DDBJ whole genome shotgun (WGS) entry which is preliminary data.</text>
</comment>
<organism evidence="3 4">
    <name type="scientific">Candidatus Ordinivivax streblomastigis</name>
    <dbReference type="NCBI Taxonomy" id="2540710"/>
    <lineage>
        <taxon>Bacteria</taxon>
        <taxon>Pseudomonadati</taxon>
        <taxon>Bacteroidota</taxon>
        <taxon>Bacteroidia</taxon>
        <taxon>Bacteroidales</taxon>
        <taxon>Candidatus Ordinivivax</taxon>
    </lineage>
</organism>
<sequence>MKQLFMMMTALIYLSCTVQKTEATPFNYNVEQFADLGVLRYRVTDWDSLSLQQKTLIYCLNEAALQGRDILFDQNNRYNLAVRRTLEAVYEHFQGDTATDDYKEFVVYLKRIWFSDGIHHHYGEEKFLPGFSMTFFADAVKAVDSKYIPTRTGQSIDAFLEEITPILFDPNVYAKKVNQDSRMDVIATSANNYYGEGITQKEVEDFYGALKNKDKSNTPVAYGLNSRLVKKNGQLIEEIYKVGGLYSPAIEKIVYWLQEAAKYAETAQQKKVIDLLVDFYQTGSLKTYDEYSIEWVKDTESTVDFVNGFTESYGDALGIKASWESLVNFKDLHSAALSKILGDNAQWFEDHSPADPRFKKKEVKGITFKTINASILGGDCYPTTPIGVNLPNSNWIRKDYGSKSVTILNITDAYDKAAAGSGFLDEFVCCPEIKAIMEKFSSETDNLHTDLHECLGHASGQLLPGVDQDALKVYGSTIEEARADLFGLYYISDAKIVELGLLSDPEAYKAEYYKYLMNGLMTQLSRIDLGKNIEESHMRNRSLIAHWVFEHGKADKVVELKQVNGKTYVFIDDYAKLRNLFGQLLAEIQRIKSEGDFAGAKNLVETYGVKVDPILHKEVLERYKKLNIAPYKGFVNPKYEAVKDKKGNIIDIKISYTEGYAEQMMRYSKDYSALPTYND</sequence>
<accession>A0A5M8NW14</accession>
<dbReference type="Pfam" id="PF03571">
    <property type="entry name" value="Peptidase_M49"/>
    <property type="match status" value="2"/>
</dbReference>
<dbReference type="Proteomes" id="UP000324575">
    <property type="component" value="Unassembled WGS sequence"/>
</dbReference>
<proteinExistence type="predicted"/>
<dbReference type="GO" id="GO:0046872">
    <property type="term" value="F:metal ion binding"/>
    <property type="evidence" value="ECO:0007669"/>
    <property type="project" value="UniProtKB-KW"/>
</dbReference>
<evidence type="ECO:0000313" key="4">
    <source>
        <dbReference type="Proteomes" id="UP000324575"/>
    </source>
</evidence>